<name>A0ABS6UPC5_9PSEU</name>
<proteinExistence type="predicted"/>
<keyword evidence="2" id="KW-1185">Reference proteome</keyword>
<evidence type="ECO:0000313" key="2">
    <source>
        <dbReference type="Proteomes" id="UP000694287"/>
    </source>
</evidence>
<gene>
    <name evidence="1" type="ORF">I4I81_07540</name>
</gene>
<dbReference type="RefSeq" id="WP_218604554.1">
    <property type="nucleotide sequence ID" value="NZ_JADQDJ010000234.1"/>
</dbReference>
<protein>
    <submittedName>
        <fullName evidence="1">Nitroreductase family deazaflavin-dependent oxidoreductase</fullName>
    </submittedName>
</protein>
<dbReference type="InterPro" id="IPR004378">
    <property type="entry name" value="F420H2_quin_Rdtase"/>
</dbReference>
<dbReference type="EMBL" id="JADQDK010000001">
    <property type="protein sequence ID" value="MBW0134108.1"/>
    <property type="molecule type" value="Genomic_DNA"/>
</dbReference>
<dbReference type="Pfam" id="PF04075">
    <property type="entry name" value="F420H2_quin_red"/>
    <property type="match status" value="1"/>
</dbReference>
<organism evidence="1 2">
    <name type="scientific">Pseudonocardia abyssalis</name>
    <dbReference type="NCBI Taxonomy" id="2792008"/>
    <lineage>
        <taxon>Bacteria</taxon>
        <taxon>Bacillati</taxon>
        <taxon>Actinomycetota</taxon>
        <taxon>Actinomycetes</taxon>
        <taxon>Pseudonocardiales</taxon>
        <taxon>Pseudonocardiaceae</taxon>
        <taxon>Pseudonocardia</taxon>
    </lineage>
</organism>
<accession>A0ABS6UPC5</accession>
<comment type="caution">
    <text evidence="1">The sequence shown here is derived from an EMBL/GenBank/DDBJ whole genome shotgun (WGS) entry which is preliminary data.</text>
</comment>
<reference evidence="1 2" key="1">
    <citation type="submission" date="2020-11" db="EMBL/GenBank/DDBJ databases">
        <title>Pseudonocardia abyssalis sp. nov. and Pseudonocardia oceani sp. nov., description and phylogenomic analysis of two novel actinomycetes isolated from the deep Southern Ocean.</title>
        <authorList>
            <person name="Parra J."/>
        </authorList>
    </citation>
    <scope>NUCLEOTIDE SEQUENCE [LARGE SCALE GENOMIC DNA]</scope>
    <source>
        <strain evidence="1 2">KRD-168</strain>
    </source>
</reference>
<sequence>MTDPSTLSGIGPPAGMKEMNDDLLEQQRRGTLPFELSVLVVPGRRSGVLRRTPLTVLDRDGERFVLGGFPAADWIRNVRAAGRGTLEEGGRSAPVRLVELDAADAVPVLREWPAITPIGVEMMRDAGVVGDTTPEAMEAVAGICPVFRLELE</sequence>
<evidence type="ECO:0000313" key="1">
    <source>
        <dbReference type="EMBL" id="MBW0134108.1"/>
    </source>
</evidence>
<dbReference type="Proteomes" id="UP000694287">
    <property type="component" value="Unassembled WGS sequence"/>
</dbReference>